<dbReference type="PANTHER" id="PTHR35526:SF3">
    <property type="entry name" value="ANTI-SIGMA-F FACTOR RSBW"/>
    <property type="match status" value="1"/>
</dbReference>
<evidence type="ECO:0000313" key="4">
    <source>
        <dbReference type="EMBL" id="GIF00426.1"/>
    </source>
</evidence>
<evidence type="ECO:0000313" key="5">
    <source>
        <dbReference type="Proteomes" id="UP000636960"/>
    </source>
</evidence>
<feature type="region of interest" description="Disordered" evidence="2">
    <location>
        <begin position="77"/>
        <end position="96"/>
    </location>
</feature>
<dbReference type="Proteomes" id="UP000636960">
    <property type="component" value="Unassembled WGS sequence"/>
</dbReference>
<dbReference type="RefSeq" id="WP_203788241.1">
    <property type="nucleotide sequence ID" value="NZ_BOMV01000083.1"/>
</dbReference>
<accession>A0A919K442</accession>
<dbReference type="InterPro" id="IPR050267">
    <property type="entry name" value="Anti-sigma-factor_SerPK"/>
</dbReference>
<keyword evidence="1" id="KW-0723">Serine/threonine-protein kinase</keyword>
<keyword evidence="1" id="KW-0418">Kinase</keyword>
<dbReference type="Gene3D" id="3.30.565.10">
    <property type="entry name" value="Histidine kinase-like ATPase, C-terminal domain"/>
    <property type="match status" value="1"/>
</dbReference>
<dbReference type="PANTHER" id="PTHR35526">
    <property type="entry name" value="ANTI-SIGMA-F FACTOR RSBW-RELATED"/>
    <property type="match status" value="1"/>
</dbReference>
<dbReference type="InterPro" id="IPR003594">
    <property type="entry name" value="HATPase_dom"/>
</dbReference>
<reference evidence="4" key="1">
    <citation type="submission" date="2021-01" db="EMBL/GenBank/DDBJ databases">
        <title>Whole genome shotgun sequence of Actinoplanes rishiriensis NBRC 108556.</title>
        <authorList>
            <person name="Komaki H."/>
            <person name="Tamura T."/>
        </authorList>
    </citation>
    <scope>NUCLEOTIDE SEQUENCE</scope>
    <source>
        <strain evidence="4">NBRC 108556</strain>
    </source>
</reference>
<evidence type="ECO:0000256" key="1">
    <source>
        <dbReference type="ARBA" id="ARBA00022527"/>
    </source>
</evidence>
<dbReference type="CDD" id="cd16936">
    <property type="entry name" value="HATPase_RsbW-like"/>
    <property type="match status" value="1"/>
</dbReference>
<feature type="domain" description="Histidine kinase/HSP90-like ATPase" evidence="3">
    <location>
        <begin position="13"/>
        <end position="116"/>
    </location>
</feature>
<keyword evidence="5" id="KW-1185">Reference proteome</keyword>
<keyword evidence="1" id="KW-0808">Transferase</keyword>
<organism evidence="4 5">
    <name type="scientific">Paractinoplanes rishiriensis</name>
    <dbReference type="NCBI Taxonomy" id="1050105"/>
    <lineage>
        <taxon>Bacteria</taxon>
        <taxon>Bacillati</taxon>
        <taxon>Actinomycetota</taxon>
        <taxon>Actinomycetes</taxon>
        <taxon>Micromonosporales</taxon>
        <taxon>Micromonosporaceae</taxon>
        <taxon>Paractinoplanes</taxon>
    </lineage>
</organism>
<proteinExistence type="predicted"/>
<comment type="caution">
    <text evidence="4">The sequence shown here is derived from an EMBL/GenBank/DDBJ whole genome shotgun (WGS) entry which is preliminary data.</text>
</comment>
<protein>
    <recommendedName>
        <fullName evidence="3">Histidine kinase/HSP90-like ATPase domain-containing protein</fullName>
    </recommendedName>
</protein>
<dbReference type="GO" id="GO:0004674">
    <property type="term" value="F:protein serine/threonine kinase activity"/>
    <property type="evidence" value="ECO:0007669"/>
    <property type="project" value="UniProtKB-KW"/>
</dbReference>
<dbReference type="InterPro" id="IPR036890">
    <property type="entry name" value="HATPase_C_sf"/>
</dbReference>
<evidence type="ECO:0000259" key="3">
    <source>
        <dbReference type="Pfam" id="PF13581"/>
    </source>
</evidence>
<dbReference type="EMBL" id="BOMV01000083">
    <property type="protein sequence ID" value="GIF00426.1"/>
    <property type="molecule type" value="Genomic_DNA"/>
</dbReference>
<sequence length="132" mass="14591">MPVGSWTLDSYGQLKLLRAELRAALLGEPLPPGRDLDEVPEKMVLVATELATNALTHAHPPTVVELRRTEQTFILDVTDDEPDTPPEIADSRPLGAGGRGLRMARELALDIGWYSERGVKHVWTEFSLPRPS</sequence>
<evidence type="ECO:0000256" key="2">
    <source>
        <dbReference type="SAM" id="MobiDB-lite"/>
    </source>
</evidence>
<gene>
    <name evidence="4" type="ORF">Ari01nite_78900</name>
</gene>
<dbReference type="Pfam" id="PF13581">
    <property type="entry name" value="HATPase_c_2"/>
    <property type="match status" value="1"/>
</dbReference>
<dbReference type="SUPFAM" id="SSF55874">
    <property type="entry name" value="ATPase domain of HSP90 chaperone/DNA topoisomerase II/histidine kinase"/>
    <property type="match status" value="1"/>
</dbReference>
<name>A0A919K442_9ACTN</name>
<dbReference type="AlphaFoldDB" id="A0A919K442"/>